<feature type="chain" id="PRO_5045529798" description="Outer membrane protein beta-barrel domain-containing protein" evidence="1">
    <location>
        <begin position="20"/>
        <end position="152"/>
    </location>
</feature>
<gene>
    <name evidence="2" type="ORF">P9H32_13035</name>
</gene>
<dbReference type="RefSeq" id="WP_322609341.1">
    <property type="nucleotide sequence ID" value="NZ_JARVCO010000012.1"/>
</dbReference>
<dbReference type="InterPro" id="IPR011250">
    <property type="entry name" value="OMP/PagP_B-barrel"/>
</dbReference>
<sequence length="152" mass="16391">MKKLLLLCTALIAAGCALADTSLSAYGTYWEADSSGQGAGLRLKKTFLGFGAVEARGGYVNFDDIETDMIPLDASINVRLPFMISPYAGVGAGYYFMDSDAGGMDDTSGVFAQIGVEATFLWIGALAEVRYYDLEENYFDGPSYNIGLLLKW</sequence>
<comment type="caution">
    <text evidence="2">The sequence shown here is derived from an EMBL/GenBank/DDBJ whole genome shotgun (WGS) entry which is preliminary data.</text>
</comment>
<accession>A0ABU5MZC3</accession>
<dbReference type="Gene3D" id="2.40.160.20">
    <property type="match status" value="1"/>
</dbReference>
<dbReference type="SUPFAM" id="SSF56925">
    <property type="entry name" value="OMPA-like"/>
    <property type="match status" value="1"/>
</dbReference>
<feature type="signal peptide" evidence="1">
    <location>
        <begin position="1"/>
        <end position="19"/>
    </location>
</feature>
<proteinExistence type="predicted"/>
<dbReference type="Proteomes" id="UP001290861">
    <property type="component" value="Unassembled WGS sequence"/>
</dbReference>
<evidence type="ECO:0000313" key="2">
    <source>
        <dbReference type="EMBL" id="MDZ8119550.1"/>
    </source>
</evidence>
<dbReference type="PROSITE" id="PS51257">
    <property type="entry name" value="PROKAR_LIPOPROTEIN"/>
    <property type="match status" value="1"/>
</dbReference>
<organism evidence="2 3">
    <name type="scientific">Pontiella agarivorans</name>
    <dbReference type="NCBI Taxonomy" id="3038953"/>
    <lineage>
        <taxon>Bacteria</taxon>
        <taxon>Pseudomonadati</taxon>
        <taxon>Kiritimatiellota</taxon>
        <taxon>Kiritimatiellia</taxon>
        <taxon>Kiritimatiellales</taxon>
        <taxon>Pontiellaceae</taxon>
        <taxon>Pontiella</taxon>
    </lineage>
</organism>
<name>A0ABU5MZC3_9BACT</name>
<evidence type="ECO:0008006" key="4">
    <source>
        <dbReference type="Google" id="ProtNLM"/>
    </source>
</evidence>
<dbReference type="EMBL" id="JARVCO010000012">
    <property type="protein sequence ID" value="MDZ8119550.1"/>
    <property type="molecule type" value="Genomic_DNA"/>
</dbReference>
<keyword evidence="3" id="KW-1185">Reference proteome</keyword>
<reference evidence="2 3" key="1">
    <citation type="journal article" date="2024" name="Appl. Environ. Microbiol.">
        <title>Pontiella agarivorans sp. nov., a novel marine anaerobic bacterium capable of degrading macroalgal polysaccharides and fixing nitrogen.</title>
        <authorList>
            <person name="Liu N."/>
            <person name="Kivenson V."/>
            <person name="Peng X."/>
            <person name="Cui Z."/>
            <person name="Lankiewicz T.S."/>
            <person name="Gosselin K.M."/>
            <person name="English C.J."/>
            <person name="Blair E.M."/>
            <person name="O'Malley M.A."/>
            <person name="Valentine D.L."/>
        </authorList>
    </citation>
    <scope>NUCLEOTIDE SEQUENCE [LARGE SCALE GENOMIC DNA]</scope>
    <source>
        <strain evidence="2 3">NLcol2</strain>
    </source>
</reference>
<protein>
    <recommendedName>
        <fullName evidence="4">Outer membrane protein beta-barrel domain-containing protein</fullName>
    </recommendedName>
</protein>
<keyword evidence="1" id="KW-0732">Signal</keyword>
<evidence type="ECO:0000313" key="3">
    <source>
        <dbReference type="Proteomes" id="UP001290861"/>
    </source>
</evidence>
<evidence type="ECO:0000256" key="1">
    <source>
        <dbReference type="SAM" id="SignalP"/>
    </source>
</evidence>